<dbReference type="HOGENOM" id="CLU_2462301_0_0_6"/>
<evidence type="ECO:0000313" key="1">
    <source>
        <dbReference type="EMBL" id="AEA99943.1"/>
    </source>
</evidence>
<reference evidence="1 2" key="2">
    <citation type="journal article" date="2015" name="Antonie Van Leeuwenhoek">
        <title>Ecophysiological diversity of a novel member of the genus Alteromonas, and description of Alteromonas mediterranea sp. nov.</title>
        <authorList>
            <person name="Ivanova E.P."/>
            <person name="Lopez-Perez M."/>
            <person name="Zabalos M."/>
            <person name="Nguyen S.H."/>
            <person name="Webb H.K."/>
            <person name="Ryan J."/>
            <person name="Lagutin K."/>
            <person name="Vyssotski M."/>
            <person name="Crawford R.J."/>
            <person name="Rodriguez-Valera F."/>
        </authorList>
    </citation>
    <scope>NUCLEOTIDE SEQUENCE [LARGE SCALE GENOMIC DNA]</scope>
    <source>
        <strain evidence="2">DSM 17117 / CIP 110805 / LMG 28347 / Deep ecotype</strain>
    </source>
</reference>
<dbReference type="AlphaFoldDB" id="F2G9U3"/>
<accession>F2G9U3</accession>
<keyword evidence="2" id="KW-1185">Reference proteome</keyword>
<protein>
    <submittedName>
        <fullName evidence="1">Uncharacterized protein</fullName>
    </submittedName>
</protein>
<dbReference type="KEGG" id="amc:MADE_1019105"/>
<evidence type="ECO:0000313" key="2">
    <source>
        <dbReference type="Proteomes" id="UP000001870"/>
    </source>
</evidence>
<proteinExistence type="predicted"/>
<sequence>MPLRRFSDHNATFIRSINNQQQSVVDKVVIMPSVNYLNKALQILSNRDSTKDAKLVARQILHDSGFTDKDICDCLKLGSTIRITIFEA</sequence>
<gene>
    <name evidence="1" type="ordered locus">MADE_1019105</name>
</gene>
<name>F2G9U3_ALTMD</name>
<reference evidence="1 2" key="1">
    <citation type="journal article" date="2008" name="ISME J.">
        <title>Comparative genomics of two ecotypes of the marine planktonic copiotroph Alteromonas macleodii suggests alternative lifestyles associated with different kinds of particulate organic matter.</title>
        <authorList>
            <person name="Ivars-Martinez E."/>
            <person name="Martin-Cuadrado A.B."/>
            <person name="D'Auria G."/>
            <person name="Mira A."/>
            <person name="Ferriera S."/>
            <person name="Johnson J."/>
            <person name="Friedman R."/>
            <person name="Rodriguez-Valera F."/>
        </authorList>
    </citation>
    <scope>NUCLEOTIDE SEQUENCE [LARGE SCALE GENOMIC DNA]</scope>
    <source>
        <strain evidence="2">DSM 17117 / CIP 110805 / LMG 28347 / Deep ecotype</strain>
    </source>
</reference>
<organism evidence="1 2">
    <name type="scientific">Alteromonas mediterranea (strain DSM 17117 / CIP 110805 / LMG 28347 / Deep ecotype)</name>
    <dbReference type="NCBI Taxonomy" id="1774373"/>
    <lineage>
        <taxon>Bacteria</taxon>
        <taxon>Pseudomonadati</taxon>
        <taxon>Pseudomonadota</taxon>
        <taxon>Gammaproteobacteria</taxon>
        <taxon>Alteromonadales</taxon>
        <taxon>Alteromonadaceae</taxon>
        <taxon>Alteromonas/Salinimonas group</taxon>
        <taxon>Alteromonas</taxon>
    </lineage>
</organism>
<dbReference type="EMBL" id="CP001103">
    <property type="protein sequence ID" value="AEA99943.1"/>
    <property type="molecule type" value="Genomic_DNA"/>
</dbReference>
<dbReference type="Proteomes" id="UP000001870">
    <property type="component" value="Chromosome"/>
</dbReference>